<gene>
    <name evidence="2" type="ORF">LNKW23_05370</name>
</gene>
<evidence type="ECO:0000256" key="1">
    <source>
        <dbReference type="SAM" id="MobiDB-lite"/>
    </source>
</evidence>
<protein>
    <recommendedName>
        <fullName evidence="4">Histidine phosphotransferase ChpT C-terminal domain-containing protein</fullName>
    </recommendedName>
</protein>
<dbReference type="Gene3D" id="3.30.565.10">
    <property type="entry name" value="Histidine kinase-like ATPase, C-terminal domain"/>
    <property type="match status" value="1"/>
</dbReference>
<reference evidence="2 3" key="1">
    <citation type="submission" date="2023-04" db="EMBL/GenBank/DDBJ databases">
        <title>Marinoamorphus aggregata gen. nov., sp. Nov., isolate from tissue of brittle star Ophioplocus japonicus.</title>
        <authorList>
            <person name="Kawano K."/>
            <person name="Sawayama S."/>
            <person name="Nakagawa S."/>
        </authorList>
    </citation>
    <scope>NUCLEOTIDE SEQUENCE [LARGE SCALE GENOMIC DNA]</scope>
    <source>
        <strain evidence="2 3">NKW23</strain>
    </source>
</reference>
<comment type="caution">
    <text evidence="2">The sequence shown here is derived from an EMBL/GenBank/DDBJ whole genome shotgun (WGS) entry which is preliminary data.</text>
</comment>
<dbReference type="Proteomes" id="UP001239909">
    <property type="component" value="Unassembled WGS sequence"/>
</dbReference>
<organism evidence="2 3">
    <name type="scientific">Paralimibaculum aggregatum</name>
    <dbReference type="NCBI Taxonomy" id="3036245"/>
    <lineage>
        <taxon>Bacteria</taxon>
        <taxon>Pseudomonadati</taxon>
        <taxon>Pseudomonadota</taxon>
        <taxon>Alphaproteobacteria</taxon>
        <taxon>Rhodobacterales</taxon>
        <taxon>Paracoccaceae</taxon>
        <taxon>Paralimibaculum</taxon>
    </lineage>
</organism>
<sequence length="254" mass="24692">MQESPITAAPPASLDGSAALAQALASRICHDLVSPVGAITNGVDLVQELGSAGAEEIAMIGQSAARAATMLAFHRLAFGAAGADAPPMARPALAALLSDMLAGSRVRVDLDGAGGPALPRPAARAVALATLCARGLLGMQGRLMLTIPAGGAWPARIAAEGAAPAHRAARLALLARAAAAAPGEDTGAGTGADKGADKAAATGENPGENPGAEPGRIDPRLIEFHLLGPAVAAAGAALALETAADGAALCLRAA</sequence>
<feature type="compositionally biased region" description="Low complexity" evidence="1">
    <location>
        <begin position="193"/>
        <end position="204"/>
    </location>
</feature>
<proteinExistence type="predicted"/>
<keyword evidence="3" id="KW-1185">Reference proteome</keyword>
<dbReference type="Gene3D" id="1.10.287.130">
    <property type="match status" value="1"/>
</dbReference>
<name>A0ABQ6LGW3_9RHOB</name>
<feature type="region of interest" description="Disordered" evidence="1">
    <location>
        <begin position="183"/>
        <end position="216"/>
    </location>
</feature>
<dbReference type="EMBL" id="BSYI01000003">
    <property type="protein sequence ID" value="GMG81324.1"/>
    <property type="molecule type" value="Genomic_DNA"/>
</dbReference>
<evidence type="ECO:0000313" key="2">
    <source>
        <dbReference type="EMBL" id="GMG81324.1"/>
    </source>
</evidence>
<evidence type="ECO:0000313" key="3">
    <source>
        <dbReference type="Proteomes" id="UP001239909"/>
    </source>
</evidence>
<dbReference type="RefSeq" id="WP_285669986.1">
    <property type="nucleotide sequence ID" value="NZ_BSYI01000003.1"/>
</dbReference>
<evidence type="ECO:0008006" key="4">
    <source>
        <dbReference type="Google" id="ProtNLM"/>
    </source>
</evidence>
<dbReference type="InterPro" id="IPR036890">
    <property type="entry name" value="HATPase_C_sf"/>
</dbReference>
<accession>A0ABQ6LGW3</accession>